<keyword evidence="1" id="KW-0472">Membrane</keyword>
<dbReference type="EMBL" id="PPCN01000004">
    <property type="protein sequence ID" value="POF31670.1"/>
    <property type="molecule type" value="Genomic_DNA"/>
</dbReference>
<dbReference type="SUPFAM" id="SSF55073">
    <property type="entry name" value="Nucleotide cyclase"/>
    <property type="match status" value="1"/>
</dbReference>
<dbReference type="AlphaFoldDB" id="A0A2S3UVS3"/>
<accession>A0A2S3UVS3</accession>
<evidence type="ECO:0000259" key="2">
    <source>
        <dbReference type="PROSITE" id="PS50125"/>
    </source>
</evidence>
<dbReference type="Pfam" id="PF05226">
    <property type="entry name" value="CHASE2"/>
    <property type="match status" value="1"/>
</dbReference>
<feature type="domain" description="Guanylate cyclase" evidence="2">
    <location>
        <begin position="425"/>
        <end position="556"/>
    </location>
</feature>
<comment type="caution">
    <text evidence="3">The sequence shown here is derived from an EMBL/GenBank/DDBJ whole genome shotgun (WGS) entry which is preliminary data.</text>
</comment>
<reference evidence="3 4" key="1">
    <citation type="submission" date="2018-01" db="EMBL/GenBank/DDBJ databases">
        <title>Genomic Encyclopedia of Archaeal and Bacterial Type Strains, Phase II (KMG-II): from individual species to whole genera.</title>
        <authorList>
            <person name="Goeker M."/>
        </authorList>
    </citation>
    <scope>NUCLEOTIDE SEQUENCE [LARGE SCALE GENOMIC DNA]</scope>
    <source>
        <strain evidence="3 4">DSM 17023</strain>
    </source>
</reference>
<dbReference type="GO" id="GO:0006171">
    <property type="term" value="P:cAMP biosynthetic process"/>
    <property type="evidence" value="ECO:0007669"/>
    <property type="project" value="TreeGrafter"/>
</dbReference>
<organism evidence="3 4">
    <name type="scientific">Roseibium marinum</name>
    <dbReference type="NCBI Taxonomy" id="281252"/>
    <lineage>
        <taxon>Bacteria</taxon>
        <taxon>Pseudomonadati</taxon>
        <taxon>Pseudomonadota</taxon>
        <taxon>Alphaproteobacteria</taxon>
        <taxon>Hyphomicrobiales</taxon>
        <taxon>Stappiaceae</taxon>
        <taxon>Roseibium</taxon>
    </lineage>
</organism>
<dbReference type="CDD" id="cd07302">
    <property type="entry name" value="CHD"/>
    <property type="match status" value="1"/>
</dbReference>
<dbReference type="Proteomes" id="UP000236959">
    <property type="component" value="Unassembled WGS sequence"/>
</dbReference>
<dbReference type="PANTHER" id="PTHR43081:SF20">
    <property type="entry name" value="TWO-COMPONENT RESPONSE REGULATOR"/>
    <property type="match status" value="1"/>
</dbReference>
<sequence>MKSRLPIRLALVALLVGCIWTGWLVHTHLSGRASVLDRAETVLLDLRILINGPRKASDEVVIVAIDDETVAGTGSYPVGQDDLARLIDKIRQAGARTLAIDILLTGNAPNGGDKNLAAALGTLPAVIAAAGQFADERTGGSYLPKPDNVLNPLPSLRNVAATGLVNVSTDAGGTPRHIPLVFATKDGPVPSFVLSATGRYLGPDPTLTRNAVRLRERLQPLDFAWHLPLNYYGPRGTIRTVSAQSVYDGSVAAGALEGRLVLVGATATGVGDRFSTPFDQILPGVEVLATGVANLLDGTALVRNSTVRRIDAIAAVSIVLISMIAVVLLPLAQATILYLLLVCFWLVVITFAYGQGYWFNGALPVAASLPPLVMIAIIREVFDRRQTRRFAVANEALSRFQAPGLARRIAEDPGFLLRPVEQDVAILFIDLAGYTGLTERLGPAGTRDVLKAFHTLVVNETARHHGVVLDFMGDGAMICFGIPDARSRDASDACLCAFDLVAAVQDWIVSSDLGEDINDVRIGGHYGPVVLSRLGHETQQQIAATGDCVNVASRLMETGKAFQASVALSATLIAAADRCTLVPPRLEAVAIRGRRQNVQIALWTSLQAGALRPGVLNGQDQVAASGEA</sequence>
<dbReference type="SMART" id="SM00044">
    <property type="entry name" value="CYCc"/>
    <property type="match status" value="1"/>
</dbReference>
<dbReference type="SMART" id="SM01080">
    <property type="entry name" value="CHASE2"/>
    <property type="match status" value="1"/>
</dbReference>
<evidence type="ECO:0000313" key="3">
    <source>
        <dbReference type="EMBL" id="POF31670.1"/>
    </source>
</evidence>
<evidence type="ECO:0000256" key="1">
    <source>
        <dbReference type="SAM" id="Phobius"/>
    </source>
</evidence>
<dbReference type="GO" id="GO:0004016">
    <property type="term" value="F:adenylate cyclase activity"/>
    <property type="evidence" value="ECO:0007669"/>
    <property type="project" value="UniProtKB-ARBA"/>
</dbReference>
<feature type="transmembrane region" description="Helical" evidence="1">
    <location>
        <begin position="312"/>
        <end position="329"/>
    </location>
</feature>
<feature type="transmembrane region" description="Helical" evidence="1">
    <location>
        <begin position="336"/>
        <end position="355"/>
    </location>
</feature>
<name>A0A2S3UVS3_9HYPH</name>
<keyword evidence="1" id="KW-1133">Transmembrane helix</keyword>
<keyword evidence="1" id="KW-0812">Transmembrane</keyword>
<dbReference type="InterPro" id="IPR029787">
    <property type="entry name" value="Nucleotide_cyclase"/>
</dbReference>
<dbReference type="InterPro" id="IPR007890">
    <property type="entry name" value="CHASE2"/>
</dbReference>
<keyword evidence="4" id="KW-1185">Reference proteome</keyword>
<dbReference type="RefSeq" id="WP_103222597.1">
    <property type="nucleotide sequence ID" value="NZ_PPCN01000004.1"/>
</dbReference>
<dbReference type="InterPro" id="IPR001054">
    <property type="entry name" value="A/G_cyclase"/>
</dbReference>
<dbReference type="Pfam" id="PF00211">
    <property type="entry name" value="Guanylate_cyc"/>
    <property type="match status" value="1"/>
</dbReference>
<feature type="transmembrane region" description="Helical" evidence="1">
    <location>
        <begin position="361"/>
        <end position="382"/>
    </location>
</feature>
<dbReference type="PANTHER" id="PTHR43081">
    <property type="entry name" value="ADENYLATE CYCLASE, TERMINAL-DIFFERENTIATION SPECIFIC-RELATED"/>
    <property type="match status" value="1"/>
</dbReference>
<gene>
    <name evidence="3" type="ORF">CLV41_104239</name>
</gene>
<evidence type="ECO:0000313" key="4">
    <source>
        <dbReference type="Proteomes" id="UP000236959"/>
    </source>
</evidence>
<dbReference type="PROSITE" id="PS50125">
    <property type="entry name" value="GUANYLATE_CYCLASE_2"/>
    <property type="match status" value="1"/>
</dbReference>
<dbReference type="GO" id="GO:0035556">
    <property type="term" value="P:intracellular signal transduction"/>
    <property type="evidence" value="ECO:0007669"/>
    <property type="project" value="InterPro"/>
</dbReference>
<dbReference type="InterPro" id="IPR050697">
    <property type="entry name" value="Adenylyl/Guanylyl_Cyclase_3/4"/>
</dbReference>
<protein>
    <submittedName>
        <fullName evidence="3">Adenylate cyclase</fullName>
    </submittedName>
</protein>
<dbReference type="OrthoDB" id="341967at2"/>
<proteinExistence type="predicted"/>
<dbReference type="Gene3D" id="3.30.70.1230">
    <property type="entry name" value="Nucleotide cyclase"/>
    <property type="match status" value="1"/>
</dbReference>